<proteinExistence type="predicted"/>
<feature type="chain" id="PRO_5042867323" description="Secreted protein" evidence="2">
    <location>
        <begin position="22"/>
        <end position="83"/>
    </location>
</feature>
<reference evidence="3 4" key="1">
    <citation type="journal article" date="2023" name="Genes (Basel)">
        <title>Chromosome-Level Genome Assembly and Circadian Gene Repertoire of the Patagonia Blennie Eleginops maclovinus-The Closest Ancestral Proxy of Antarctic Cryonotothenioids.</title>
        <authorList>
            <person name="Cheng C.C."/>
            <person name="Rivera-Colon A.G."/>
            <person name="Minhas B.F."/>
            <person name="Wilson L."/>
            <person name="Rayamajhi N."/>
            <person name="Vargas-Chacoff L."/>
            <person name="Catchen J.M."/>
        </authorList>
    </citation>
    <scope>NUCLEOTIDE SEQUENCE [LARGE SCALE GENOMIC DNA]</scope>
    <source>
        <strain evidence="3">JMC-PN-2008</strain>
    </source>
</reference>
<feature type="signal peptide" evidence="2">
    <location>
        <begin position="1"/>
        <end position="21"/>
    </location>
</feature>
<evidence type="ECO:0000256" key="1">
    <source>
        <dbReference type="SAM" id="MobiDB-lite"/>
    </source>
</evidence>
<keyword evidence="4" id="KW-1185">Reference proteome</keyword>
<sequence length="83" mass="9269">MYAFFDFVFLTSLFLLYEQQQQTERALSVVLKRSGQKALLITLQGGGGGGRLQHRGQLHTAGLQGNTSDSSARVPYPQRREKL</sequence>
<organism evidence="3 4">
    <name type="scientific">Eleginops maclovinus</name>
    <name type="common">Patagonian blennie</name>
    <name type="synonym">Eleginus maclovinus</name>
    <dbReference type="NCBI Taxonomy" id="56733"/>
    <lineage>
        <taxon>Eukaryota</taxon>
        <taxon>Metazoa</taxon>
        <taxon>Chordata</taxon>
        <taxon>Craniata</taxon>
        <taxon>Vertebrata</taxon>
        <taxon>Euteleostomi</taxon>
        <taxon>Actinopterygii</taxon>
        <taxon>Neopterygii</taxon>
        <taxon>Teleostei</taxon>
        <taxon>Neoteleostei</taxon>
        <taxon>Acanthomorphata</taxon>
        <taxon>Eupercaria</taxon>
        <taxon>Perciformes</taxon>
        <taxon>Notothenioidei</taxon>
        <taxon>Eleginopidae</taxon>
        <taxon>Eleginops</taxon>
    </lineage>
</organism>
<feature type="region of interest" description="Disordered" evidence="1">
    <location>
        <begin position="60"/>
        <end position="83"/>
    </location>
</feature>
<dbReference type="AlphaFoldDB" id="A0AAN7X501"/>
<comment type="caution">
    <text evidence="3">The sequence shown here is derived from an EMBL/GenBank/DDBJ whole genome shotgun (WGS) entry which is preliminary data.</text>
</comment>
<protein>
    <recommendedName>
        <fullName evidence="5">Secreted protein</fullName>
    </recommendedName>
</protein>
<evidence type="ECO:0000313" key="4">
    <source>
        <dbReference type="Proteomes" id="UP001346869"/>
    </source>
</evidence>
<gene>
    <name evidence="3" type="ORF">PBY51_007308</name>
</gene>
<dbReference type="Proteomes" id="UP001346869">
    <property type="component" value="Unassembled WGS sequence"/>
</dbReference>
<keyword evidence="2" id="KW-0732">Signal</keyword>
<evidence type="ECO:0000313" key="3">
    <source>
        <dbReference type="EMBL" id="KAK5855650.1"/>
    </source>
</evidence>
<accession>A0AAN7X501</accession>
<evidence type="ECO:0000256" key="2">
    <source>
        <dbReference type="SAM" id="SignalP"/>
    </source>
</evidence>
<name>A0AAN7X501_ELEMC</name>
<dbReference type="EMBL" id="JAUZQC010000017">
    <property type="protein sequence ID" value="KAK5855650.1"/>
    <property type="molecule type" value="Genomic_DNA"/>
</dbReference>
<reference evidence="3 4" key="2">
    <citation type="journal article" date="2023" name="Mol. Biol. Evol.">
        <title>Genomics of Secondarily Temperate Adaptation in the Only Non-Antarctic Icefish.</title>
        <authorList>
            <person name="Rivera-Colon A.G."/>
            <person name="Rayamajhi N."/>
            <person name="Minhas B.F."/>
            <person name="Madrigal G."/>
            <person name="Bilyk K.T."/>
            <person name="Yoon V."/>
            <person name="Hune M."/>
            <person name="Gregory S."/>
            <person name="Cheng C.H.C."/>
            <person name="Catchen J.M."/>
        </authorList>
    </citation>
    <scope>NUCLEOTIDE SEQUENCE [LARGE SCALE GENOMIC DNA]</scope>
    <source>
        <strain evidence="3">JMC-PN-2008</strain>
    </source>
</reference>
<evidence type="ECO:0008006" key="5">
    <source>
        <dbReference type="Google" id="ProtNLM"/>
    </source>
</evidence>